<protein>
    <submittedName>
        <fullName evidence="1">RTA1 like protein-domain-containing protein</fullName>
    </submittedName>
</protein>
<keyword evidence="2" id="KW-1185">Reference proteome</keyword>
<proteinExistence type="predicted"/>
<dbReference type="Proteomes" id="UP001497700">
    <property type="component" value="Unassembled WGS sequence"/>
</dbReference>
<organism evidence="1 2">
    <name type="scientific">Hypoxylon rubiginosum</name>
    <dbReference type="NCBI Taxonomy" id="110542"/>
    <lineage>
        <taxon>Eukaryota</taxon>
        <taxon>Fungi</taxon>
        <taxon>Dikarya</taxon>
        <taxon>Ascomycota</taxon>
        <taxon>Pezizomycotina</taxon>
        <taxon>Sordariomycetes</taxon>
        <taxon>Xylariomycetidae</taxon>
        <taxon>Xylariales</taxon>
        <taxon>Hypoxylaceae</taxon>
        <taxon>Hypoxylon</taxon>
    </lineage>
</organism>
<name>A0ACB9Z456_9PEZI</name>
<comment type="caution">
    <text evidence="1">The sequence shown here is derived from an EMBL/GenBank/DDBJ whole genome shotgun (WGS) entry which is preliminary data.</text>
</comment>
<evidence type="ECO:0000313" key="1">
    <source>
        <dbReference type="EMBL" id="KAI4865775.1"/>
    </source>
</evidence>
<reference evidence="1 2" key="1">
    <citation type="journal article" date="2022" name="New Phytol.">
        <title>Ecological generalism drives hyperdiversity of secondary metabolite gene clusters in xylarialean endophytes.</title>
        <authorList>
            <person name="Franco M.E.E."/>
            <person name="Wisecaver J.H."/>
            <person name="Arnold A.E."/>
            <person name="Ju Y.M."/>
            <person name="Slot J.C."/>
            <person name="Ahrendt S."/>
            <person name="Moore L.P."/>
            <person name="Eastman K.E."/>
            <person name="Scott K."/>
            <person name="Konkel Z."/>
            <person name="Mondo S.J."/>
            <person name="Kuo A."/>
            <person name="Hayes R.D."/>
            <person name="Haridas S."/>
            <person name="Andreopoulos B."/>
            <person name="Riley R."/>
            <person name="LaButti K."/>
            <person name="Pangilinan J."/>
            <person name="Lipzen A."/>
            <person name="Amirebrahimi M."/>
            <person name="Yan J."/>
            <person name="Adam C."/>
            <person name="Keymanesh K."/>
            <person name="Ng V."/>
            <person name="Louie K."/>
            <person name="Northen T."/>
            <person name="Drula E."/>
            <person name="Henrissat B."/>
            <person name="Hsieh H.M."/>
            <person name="Youens-Clark K."/>
            <person name="Lutzoni F."/>
            <person name="Miadlikowska J."/>
            <person name="Eastwood D.C."/>
            <person name="Hamelin R.C."/>
            <person name="Grigoriev I.V."/>
            <person name="U'Ren J.M."/>
        </authorList>
    </citation>
    <scope>NUCLEOTIDE SEQUENCE [LARGE SCALE GENOMIC DNA]</scope>
    <source>
        <strain evidence="1 2">CBS 119005</strain>
    </source>
</reference>
<dbReference type="EMBL" id="MU393467">
    <property type="protein sequence ID" value="KAI4865775.1"/>
    <property type="molecule type" value="Genomic_DNA"/>
</dbReference>
<evidence type="ECO:0000313" key="2">
    <source>
        <dbReference type="Proteomes" id="UP001497700"/>
    </source>
</evidence>
<accession>A0ACB9Z456</accession>
<gene>
    <name evidence="1" type="ORF">F4820DRAFT_279006</name>
</gene>
<sequence length="337" mass="36670">MRSIAECTFETCPVAASPYGYPPSTAADALFFVIHIGALFACLLYTFYLADPNRRWLEFSIPVSIACLFEAIGYAVRLGSATDPWNVALYATSTSFILVAPAFVSAGIYIAIPETVAILGVEHSLINIAYYPLLIWVDVVGFVLQLAGIIFAFSDLSADTGLGAHARIGSPIIVAGIALQSISLICFFTLFGVVLFRAAVAHHQFGYTTFHPIHGFLPMAHRFKFFIAMVLVSAMCLFSRNLYQMVVLGSGLDSWTAKNQALFAGLDSLLVAEAVVGLVVAHPVRFLRDGVEKRRGSRTASPMLEEQRVTQYGIYDRPNGHDHTPWGSAANSTTNFI</sequence>